<name>A0AAV2QN50_MEGNR</name>
<keyword evidence="2" id="KW-1185">Reference proteome</keyword>
<evidence type="ECO:0000313" key="1">
    <source>
        <dbReference type="EMBL" id="CAL4094100.1"/>
    </source>
</evidence>
<organism evidence="1 2">
    <name type="scientific">Meganyctiphanes norvegica</name>
    <name type="common">Northern krill</name>
    <name type="synonym">Thysanopoda norvegica</name>
    <dbReference type="NCBI Taxonomy" id="48144"/>
    <lineage>
        <taxon>Eukaryota</taxon>
        <taxon>Metazoa</taxon>
        <taxon>Ecdysozoa</taxon>
        <taxon>Arthropoda</taxon>
        <taxon>Crustacea</taxon>
        <taxon>Multicrustacea</taxon>
        <taxon>Malacostraca</taxon>
        <taxon>Eumalacostraca</taxon>
        <taxon>Eucarida</taxon>
        <taxon>Euphausiacea</taxon>
        <taxon>Euphausiidae</taxon>
        <taxon>Meganyctiphanes</taxon>
    </lineage>
</organism>
<gene>
    <name evidence="1" type="ORF">MNOR_LOCUS15066</name>
</gene>
<evidence type="ECO:0000313" key="2">
    <source>
        <dbReference type="Proteomes" id="UP001497623"/>
    </source>
</evidence>
<dbReference type="Proteomes" id="UP001497623">
    <property type="component" value="Unassembled WGS sequence"/>
</dbReference>
<proteinExistence type="predicted"/>
<dbReference type="AlphaFoldDB" id="A0AAV2QN50"/>
<sequence>MVLVEAARKEAINHVRLKTGMLIDTPQSGGGNTNTGVLAEKYFNPDFRQDICSLIKNEENKENFEILLRDLNVILTVTQGTHGNVNTNKLKQQGIDIMSHIKPNL</sequence>
<accession>A0AAV2QN50</accession>
<reference evidence="1 2" key="1">
    <citation type="submission" date="2024-05" db="EMBL/GenBank/DDBJ databases">
        <authorList>
            <person name="Wallberg A."/>
        </authorList>
    </citation>
    <scope>NUCLEOTIDE SEQUENCE [LARGE SCALE GENOMIC DNA]</scope>
</reference>
<comment type="caution">
    <text evidence="1">The sequence shown here is derived from an EMBL/GenBank/DDBJ whole genome shotgun (WGS) entry which is preliminary data.</text>
</comment>
<dbReference type="EMBL" id="CAXKWB010009270">
    <property type="protein sequence ID" value="CAL4094100.1"/>
    <property type="molecule type" value="Genomic_DNA"/>
</dbReference>
<protein>
    <submittedName>
        <fullName evidence="1">Uncharacterized protein</fullName>
    </submittedName>
</protein>